<dbReference type="EMBL" id="ONZQ02000015">
    <property type="protein sequence ID" value="SPO06153.1"/>
    <property type="molecule type" value="Genomic_DNA"/>
</dbReference>
<feature type="region of interest" description="Disordered" evidence="1">
    <location>
        <begin position="777"/>
        <end position="837"/>
    </location>
</feature>
<keyword evidence="3" id="KW-1185">Reference proteome</keyword>
<proteinExistence type="predicted"/>
<dbReference type="Proteomes" id="UP001187682">
    <property type="component" value="Unassembled WGS sequence"/>
</dbReference>
<feature type="region of interest" description="Disordered" evidence="1">
    <location>
        <begin position="1487"/>
        <end position="1728"/>
    </location>
</feature>
<feature type="compositionally biased region" description="Basic and acidic residues" evidence="1">
    <location>
        <begin position="1595"/>
        <end position="1610"/>
    </location>
</feature>
<protein>
    <submittedName>
        <fullName evidence="2">Uncharacterized protein</fullName>
    </submittedName>
</protein>
<feature type="region of interest" description="Disordered" evidence="1">
    <location>
        <begin position="1194"/>
        <end position="1353"/>
    </location>
</feature>
<evidence type="ECO:0000313" key="3">
    <source>
        <dbReference type="Proteomes" id="UP001187682"/>
    </source>
</evidence>
<feature type="compositionally biased region" description="Acidic residues" evidence="1">
    <location>
        <begin position="1556"/>
        <end position="1577"/>
    </location>
</feature>
<sequence length="1728" mass="193107">MTSGADAVPARWDPLITPNQPKWVAQTSIFRSLLAPTSRETIHSILQNHFTRSERLLALPATAPDYLVAAQDENAARYRRLLQGRFRGVEDDAVTRLTMLYFGMPAEPLMYGLFKAVDEDVEMLDGADARIYEVTPPLHFLTAHDRRNWGRDELRGTEAPLSYIPVPAAHAEALKSGARLEEAEEGGRYGTPPKFQSSLRGGGEVDSDDESEEECTIIKKESSSPVAHVQTAPGYDQDDTSGDQDQDQTTENYFKNVRIVSKTQYRLYGYQGSVMFRGTGSDLDRAVRRLLSLTTADNPKIKLINFNINQPRDGLDVQYERFRVRLPLLDGGLAIRRLARHWTVNPKSHENCCALFVCLEHEPDPRAFAPSAEHMAQLVAIADSPELEHDTALAYSRVPREMGPRPELTYGRNLYAMYMRTAMQLVLGRMNEPGENHIGVRVHDNAAVQREQAKACYGGLTVPAEVYSGLSRSVGRDNFWAVSTEILSDDCIALCMPGLEKVRSRDYELVYDSNIQTIPQSKDPRVRHESLSQLRFKNAFLAVEGMLYGALSDVERTRLRCFEVECGYTAWERSADGNGSDTVILDYFAANPDPAQPDVPPEWAKPLANFLQKSQAAGHRFFILRPKFEKYDLVPSWGIPKGSKAQDCKDDLALERTGEETLEAFRGLIDKMLTKTPHPSITAPIEHRNLWIVVECVPLKEEASPVKWVVLPETDLNPRDWNSLIKEWSFCERLVVSLSLDGEADFTRSIDESIPWGPRYGDVGMVNFRRKIWTEEPSTATAPPATPPPATAGPSAATERPVTTTSAKQPSCFDGGPFPKIPVTSPPREPILRTGGPNISMVTTRVLTPTDQQRLQEALYATRNVQLRRALRCHYKDCTFTVAADEQEAMQMHLQEMHVVDRCPWCNSTVFAHMSVDDRHKHMVREHRHILEGLANQADPTRKHGMKAPKEKKARDHVSAAASERQESAARRRAEVNRPQPKMERMVPRAPERAAADEHAYSFCDRCGRDHTKLTDEADREWHDRICVPRAPNAGEYKFCGRCGAREWETRELSHRNEGDQFQWPHHCAPEDGDAFCVGCGISTRILGGQDKFAHHVEHCKGFSGKMSEFCPYCRVSLGYIRDWKVREKHIITCLATIPTDEDGLATEEGAFNVASTVRPYSLYLPRMWVQPGPQAEEDLFYSGWRADMRPESLNFNRNASGPPLRPNRRTWDKGRKHEDNVTHVNDLIDQGQPPPRARSEPPPEDSGKKRPAEGEGQTAQKKQKTPDHSISSSDASEIVNSPNQPPKGTTPHPEQTPTEKTPGQKPSPAAKSKDAAPTAEKSGSNKAQTPEREQGPAPAAEEGAVSEDQGGALIRRRNSPVWDWVLGEQQDPEFVPLAGMYCSRCLRRVPGGKQVPRESDPSWREQFEAHMDPNRSCRIRRAAGHVGRGRGLNNAPEIGLPNRSGWLMEPDVKGKLGVIKAEFKRKYPLYARTVYPMDGKCTNSVWREDPNNPMNEENWTRPWPPWSGTDRTLWPDLDEDPGEGVVEAPAGPEVREEGNGEEEAGDTEYRPGVNDEQEGDHDLDSGDEEVPTEEQVEVQGGGGASGKKKLAKPTVKDNDGVWHDQGEVHSEDEEPHPEEVRADALGEEGQPKKKRPGPAPAPVQPPEEASKKPLRKIIAKSNGKTYRDGKVVNSDEEESNPKEMRADAVDAAGDGGKPKRKRKRTEKAMANDAAATKRKKTEDPAGE</sequence>
<gene>
    <name evidence="2" type="ORF">DNG_08842</name>
</gene>
<feature type="compositionally biased region" description="Acidic residues" evidence="1">
    <location>
        <begin position="205"/>
        <end position="215"/>
    </location>
</feature>
<feature type="compositionally biased region" description="Basic and acidic residues" evidence="1">
    <location>
        <begin position="1238"/>
        <end position="1254"/>
    </location>
</feature>
<feature type="region of interest" description="Disordered" evidence="1">
    <location>
        <begin position="938"/>
        <end position="992"/>
    </location>
</feature>
<feature type="compositionally biased region" description="Polar residues" evidence="1">
    <location>
        <begin position="1269"/>
        <end position="1283"/>
    </location>
</feature>
<evidence type="ECO:0000313" key="2">
    <source>
        <dbReference type="EMBL" id="SPO06153.1"/>
    </source>
</evidence>
<feature type="compositionally biased region" description="Polar residues" evidence="1">
    <location>
        <begin position="1293"/>
        <end position="1302"/>
    </location>
</feature>
<evidence type="ECO:0000256" key="1">
    <source>
        <dbReference type="SAM" id="MobiDB-lite"/>
    </source>
</evidence>
<name>A0AAE8N6C6_9PEZI</name>
<feature type="compositionally biased region" description="Basic and acidic residues" evidence="1">
    <location>
        <begin position="1680"/>
        <end position="1689"/>
    </location>
</feature>
<accession>A0AAE8N6C6</accession>
<feature type="compositionally biased region" description="Acidic residues" evidence="1">
    <location>
        <begin position="236"/>
        <end position="248"/>
    </location>
</feature>
<reference evidence="2" key="1">
    <citation type="submission" date="2018-03" db="EMBL/GenBank/DDBJ databases">
        <authorList>
            <person name="Guldener U."/>
        </authorList>
    </citation>
    <scope>NUCLEOTIDE SEQUENCE</scope>
</reference>
<feature type="compositionally biased region" description="Basic and acidic residues" evidence="1">
    <location>
        <begin position="1210"/>
        <end position="1222"/>
    </location>
</feature>
<organism evidence="2 3">
    <name type="scientific">Cephalotrichum gorgonifer</name>
    <dbReference type="NCBI Taxonomy" id="2041049"/>
    <lineage>
        <taxon>Eukaryota</taxon>
        <taxon>Fungi</taxon>
        <taxon>Dikarya</taxon>
        <taxon>Ascomycota</taxon>
        <taxon>Pezizomycotina</taxon>
        <taxon>Sordariomycetes</taxon>
        <taxon>Hypocreomycetidae</taxon>
        <taxon>Microascales</taxon>
        <taxon>Microascaceae</taxon>
        <taxon>Cephalotrichum</taxon>
    </lineage>
</organism>
<feature type="compositionally biased region" description="Low complexity" evidence="1">
    <location>
        <begin position="1307"/>
        <end position="1320"/>
    </location>
</feature>
<feature type="region of interest" description="Disordered" evidence="1">
    <location>
        <begin position="176"/>
        <end position="249"/>
    </location>
</feature>
<comment type="caution">
    <text evidence="2">The sequence shown here is derived from an EMBL/GenBank/DDBJ whole genome shotgun (WGS) entry which is preliminary data.</text>
</comment>
<feature type="compositionally biased region" description="Basic and acidic residues" evidence="1">
    <location>
        <begin position="948"/>
        <end position="992"/>
    </location>
</feature>
<feature type="compositionally biased region" description="Basic and acidic residues" evidence="1">
    <location>
        <begin position="178"/>
        <end position="187"/>
    </location>
</feature>